<dbReference type="GO" id="GO:0030154">
    <property type="term" value="P:cell differentiation"/>
    <property type="evidence" value="ECO:0007669"/>
    <property type="project" value="UniProtKB-ARBA"/>
</dbReference>
<dbReference type="Gene3D" id="3.30.420.610">
    <property type="entry name" value="LOTUS domain-like"/>
    <property type="match status" value="1"/>
</dbReference>
<keyword evidence="5" id="KW-0694">RNA-binding</keyword>
<accession>A0A210QZ16</accession>
<dbReference type="InterPro" id="IPR050907">
    <property type="entry name" value="SRSF"/>
</dbReference>
<dbReference type="Pfam" id="PF00076">
    <property type="entry name" value="RRM_1"/>
    <property type="match status" value="2"/>
</dbReference>
<feature type="compositionally biased region" description="Acidic residues" evidence="6">
    <location>
        <begin position="350"/>
        <end position="361"/>
    </location>
</feature>
<dbReference type="STRING" id="6573.A0A210QZ16"/>
<dbReference type="Pfam" id="PF00567">
    <property type="entry name" value="TUDOR"/>
    <property type="match status" value="1"/>
</dbReference>
<dbReference type="InterPro" id="IPR035437">
    <property type="entry name" value="SNase_OB-fold_sf"/>
</dbReference>
<dbReference type="Gene3D" id="3.30.70.330">
    <property type="match status" value="3"/>
</dbReference>
<keyword evidence="3" id="KW-0677">Repeat</keyword>
<dbReference type="Pfam" id="PF12872">
    <property type="entry name" value="OST-HTH"/>
    <property type="match status" value="1"/>
</dbReference>
<evidence type="ECO:0000256" key="6">
    <source>
        <dbReference type="SAM" id="MobiDB-lite"/>
    </source>
</evidence>
<dbReference type="OrthoDB" id="1879688at2759"/>
<reference evidence="10 11" key="1">
    <citation type="journal article" date="2017" name="Nat. Ecol. Evol.">
        <title>Scallop genome provides insights into evolution of bilaterian karyotype and development.</title>
        <authorList>
            <person name="Wang S."/>
            <person name="Zhang J."/>
            <person name="Jiao W."/>
            <person name="Li J."/>
            <person name="Xun X."/>
            <person name="Sun Y."/>
            <person name="Guo X."/>
            <person name="Huan P."/>
            <person name="Dong B."/>
            <person name="Zhang L."/>
            <person name="Hu X."/>
            <person name="Sun X."/>
            <person name="Wang J."/>
            <person name="Zhao C."/>
            <person name="Wang Y."/>
            <person name="Wang D."/>
            <person name="Huang X."/>
            <person name="Wang R."/>
            <person name="Lv J."/>
            <person name="Li Y."/>
            <person name="Zhang Z."/>
            <person name="Liu B."/>
            <person name="Lu W."/>
            <person name="Hui Y."/>
            <person name="Liang J."/>
            <person name="Zhou Z."/>
            <person name="Hou R."/>
            <person name="Li X."/>
            <person name="Liu Y."/>
            <person name="Li H."/>
            <person name="Ning X."/>
            <person name="Lin Y."/>
            <person name="Zhao L."/>
            <person name="Xing Q."/>
            <person name="Dou J."/>
            <person name="Li Y."/>
            <person name="Mao J."/>
            <person name="Guo H."/>
            <person name="Dou H."/>
            <person name="Li T."/>
            <person name="Mu C."/>
            <person name="Jiang W."/>
            <person name="Fu Q."/>
            <person name="Fu X."/>
            <person name="Miao Y."/>
            <person name="Liu J."/>
            <person name="Yu Q."/>
            <person name="Li R."/>
            <person name="Liao H."/>
            <person name="Li X."/>
            <person name="Kong Y."/>
            <person name="Jiang Z."/>
            <person name="Chourrout D."/>
            <person name="Li R."/>
            <person name="Bao Z."/>
        </authorList>
    </citation>
    <scope>NUCLEOTIDE SEQUENCE [LARGE SCALE GENOMIC DNA]</scope>
    <source>
        <strain evidence="10 11">PY_sf001</strain>
    </source>
</reference>
<evidence type="ECO:0000313" key="10">
    <source>
        <dbReference type="EMBL" id="OWF53967.1"/>
    </source>
</evidence>
<keyword evidence="4" id="KW-0221">Differentiation</keyword>
<evidence type="ECO:0000313" key="11">
    <source>
        <dbReference type="Proteomes" id="UP000242188"/>
    </source>
</evidence>
<dbReference type="Proteomes" id="UP000242188">
    <property type="component" value="Unassembled WGS sequence"/>
</dbReference>
<gene>
    <name evidence="10" type="ORF">KP79_PYT15350</name>
</gene>
<dbReference type="SMART" id="SM00360">
    <property type="entry name" value="RRM"/>
    <property type="match status" value="3"/>
</dbReference>
<evidence type="ECO:0000259" key="9">
    <source>
        <dbReference type="PROSITE" id="PS51644"/>
    </source>
</evidence>
<feature type="domain" description="RRM" evidence="7">
    <location>
        <begin position="528"/>
        <end position="604"/>
    </location>
</feature>
<sequence length="830" mass="92846">MEVPGEVKKNVRSVLLSKIGGVLVSEFGKDYKSLLQKPLHFKNWGFQSMTDFIKAMPDVVRLEFDDNAMAYKMFGIGDSKMYMSGSAKKAQRGFGGTADPANVLSGQKSPSSISNGHAEYEGKLNPNAKGLYSLCYPRAKEVKSFSEDDVMDKFSAFGDVDDVNMIPGLIFIRFRDRSSAIKCLNHYEVGLEMRIADERKTKNMSQRPKESGDAQDSLMQSRTKAPISSAYGDKIELYIGNINQHVTKEQFEDLMEPFGPLAVRMVKPKADPRKVFAFADFHVHQEDKAAEAIRELNQMDWEGRKLNVRFAQPDKPAFEKNSLNKQNNKAKSRGDNNEGWSKKQQRVAENEDEDEWGEEADSGAQTTTKLTNGEAQGSLASKMAALSVDTKKTSPSMPSQSPVISPQKLHPIISPIRSPEGPPSYGNMSKGSPKLKMQSPSQKVNKPKRPNFDELPSLEQISQDEGMPRLEQIGGKYSDMPSLEPISGGCTGMPDLEPIGGGHKGMPRLQQIGGGHQRRHMADVDRPVMLFIGNYVYYENEFDLADIFGAYGVQDVEIRNNNDRRKTTSAVVTVANMEMAQRAMMELDQTYHRGRRLLVCMAKEDPAYEPAAVFTTPDNLHNIRCTIGAQGASHRNVTMDPGSLFNMQKGRGRSFVRGGAQFRETSSSSSSSQDTKMSETTIIKKTFGSLLMTYKIIMGKLGTRRRDLAFNANDELTVYVTHVFDEQHFWGQVFSDESSLTNLNNIMEDLQCMETRIGGTKGLGRCAVQKDNEWFRGWITAERPSFKVDVFFVDYGNTDTIDKFKTSLTIPEVWEVKPMVRPFRITASIL</sequence>
<evidence type="ECO:0000259" key="8">
    <source>
        <dbReference type="PROSITE" id="PS50304"/>
    </source>
</evidence>
<dbReference type="CDD" id="cd20379">
    <property type="entry name" value="Tudor_dTUD-like"/>
    <property type="match status" value="1"/>
</dbReference>
<evidence type="ECO:0000256" key="3">
    <source>
        <dbReference type="ARBA" id="ARBA00022737"/>
    </source>
</evidence>
<keyword evidence="4" id="KW-0744">Spermatogenesis</keyword>
<dbReference type="InterPro" id="IPR000504">
    <property type="entry name" value="RRM_dom"/>
</dbReference>
<dbReference type="GO" id="GO:0005737">
    <property type="term" value="C:cytoplasm"/>
    <property type="evidence" value="ECO:0007669"/>
    <property type="project" value="UniProtKB-SubCell"/>
</dbReference>
<feature type="compositionally biased region" description="Basic and acidic residues" evidence="6">
    <location>
        <begin position="199"/>
        <end position="212"/>
    </location>
</feature>
<feature type="region of interest" description="Disordered" evidence="6">
    <location>
        <begin position="659"/>
        <end position="678"/>
    </location>
</feature>
<dbReference type="PROSITE" id="PS50304">
    <property type="entry name" value="TUDOR"/>
    <property type="match status" value="1"/>
</dbReference>
<proteinExistence type="predicted"/>
<dbReference type="InterPro" id="IPR035979">
    <property type="entry name" value="RBD_domain_sf"/>
</dbReference>
<feature type="compositionally biased region" description="Polar residues" evidence="6">
    <location>
        <begin position="365"/>
        <end position="379"/>
    </location>
</feature>
<feature type="domain" description="RRM" evidence="7">
    <location>
        <begin position="129"/>
        <end position="200"/>
    </location>
</feature>
<dbReference type="InterPro" id="IPR002999">
    <property type="entry name" value="Tudor"/>
</dbReference>
<dbReference type="Gene3D" id="2.40.50.90">
    <property type="match status" value="1"/>
</dbReference>
<evidence type="ECO:0000256" key="5">
    <source>
        <dbReference type="PROSITE-ProRule" id="PRU00176"/>
    </source>
</evidence>
<name>A0A210QZ16_MIZYE</name>
<dbReference type="InterPro" id="IPR025605">
    <property type="entry name" value="OST-HTH/LOTUS_dom"/>
</dbReference>
<dbReference type="EMBL" id="NEDP02001165">
    <property type="protein sequence ID" value="OWF53967.1"/>
    <property type="molecule type" value="Genomic_DNA"/>
</dbReference>
<feature type="domain" description="Tudor" evidence="8">
    <location>
        <begin position="759"/>
        <end position="816"/>
    </location>
</feature>
<feature type="region of interest" description="Disordered" evidence="6">
    <location>
        <begin position="313"/>
        <end position="454"/>
    </location>
</feature>
<dbReference type="InterPro" id="IPR041966">
    <property type="entry name" value="LOTUS-like"/>
</dbReference>
<dbReference type="InterPro" id="IPR012677">
    <property type="entry name" value="Nucleotide-bd_a/b_plait_sf"/>
</dbReference>
<comment type="subcellular location">
    <subcellularLocation>
        <location evidence="1">Cytoplasm</location>
    </subcellularLocation>
</comment>
<dbReference type="SUPFAM" id="SSF63748">
    <property type="entry name" value="Tudor/PWWP/MBT"/>
    <property type="match status" value="1"/>
</dbReference>
<evidence type="ECO:0000259" key="7">
    <source>
        <dbReference type="PROSITE" id="PS50102"/>
    </source>
</evidence>
<keyword evidence="11" id="KW-1185">Reference proteome</keyword>
<dbReference type="GO" id="GO:0007283">
    <property type="term" value="P:spermatogenesis"/>
    <property type="evidence" value="ECO:0007669"/>
    <property type="project" value="UniProtKB-KW"/>
</dbReference>
<dbReference type="PROSITE" id="PS51644">
    <property type="entry name" value="HTH_OST"/>
    <property type="match status" value="1"/>
</dbReference>
<dbReference type="Gene3D" id="2.30.30.140">
    <property type="match status" value="1"/>
</dbReference>
<dbReference type="CDD" id="cd00590">
    <property type="entry name" value="RRM_SF"/>
    <property type="match status" value="3"/>
</dbReference>
<protein>
    <submittedName>
        <fullName evidence="10">Polyadenylate-binding protein, cytoplasmic and nuclear</fullName>
    </submittedName>
</protein>
<keyword evidence="2" id="KW-0963">Cytoplasm</keyword>
<feature type="compositionally biased region" description="Polar residues" evidence="6">
    <location>
        <begin position="393"/>
        <end position="404"/>
    </location>
</feature>
<dbReference type="PANTHER" id="PTHR23147">
    <property type="entry name" value="SERINE/ARGININE RICH SPLICING FACTOR"/>
    <property type="match status" value="1"/>
</dbReference>
<feature type="domain" description="HTH OST-type" evidence="9">
    <location>
        <begin position="3"/>
        <end position="77"/>
    </location>
</feature>
<dbReference type="PROSITE" id="PS50102">
    <property type="entry name" value="RRM"/>
    <property type="match status" value="3"/>
</dbReference>
<dbReference type="SUPFAM" id="SSF54928">
    <property type="entry name" value="RNA-binding domain, RBD"/>
    <property type="match status" value="3"/>
</dbReference>
<feature type="region of interest" description="Disordered" evidence="6">
    <location>
        <begin position="199"/>
        <end position="223"/>
    </location>
</feature>
<feature type="domain" description="RRM" evidence="7">
    <location>
        <begin position="235"/>
        <end position="313"/>
    </location>
</feature>
<dbReference type="AlphaFoldDB" id="A0A210QZ16"/>
<organism evidence="10 11">
    <name type="scientific">Mizuhopecten yessoensis</name>
    <name type="common">Japanese scallop</name>
    <name type="synonym">Patinopecten yessoensis</name>
    <dbReference type="NCBI Taxonomy" id="6573"/>
    <lineage>
        <taxon>Eukaryota</taxon>
        <taxon>Metazoa</taxon>
        <taxon>Spiralia</taxon>
        <taxon>Lophotrochozoa</taxon>
        <taxon>Mollusca</taxon>
        <taxon>Bivalvia</taxon>
        <taxon>Autobranchia</taxon>
        <taxon>Pteriomorphia</taxon>
        <taxon>Pectinida</taxon>
        <taxon>Pectinoidea</taxon>
        <taxon>Pectinidae</taxon>
        <taxon>Mizuhopecten</taxon>
    </lineage>
</organism>
<dbReference type="GO" id="GO:0003723">
    <property type="term" value="F:RNA binding"/>
    <property type="evidence" value="ECO:0007669"/>
    <property type="project" value="UniProtKB-UniRule"/>
</dbReference>
<evidence type="ECO:0000256" key="4">
    <source>
        <dbReference type="ARBA" id="ARBA00022871"/>
    </source>
</evidence>
<comment type="caution">
    <text evidence="10">The sequence shown here is derived from an EMBL/GenBank/DDBJ whole genome shotgun (WGS) entry which is preliminary data.</text>
</comment>
<evidence type="ECO:0000256" key="1">
    <source>
        <dbReference type="ARBA" id="ARBA00004496"/>
    </source>
</evidence>
<evidence type="ECO:0000256" key="2">
    <source>
        <dbReference type="ARBA" id="ARBA00022490"/>
    </source>
</evidence>